<evidence type="ECO:0000313" key="5">
    <source>
        <dbReference type="Proteomes" id="UP001597045"/>
    </source>
</evidence>
<evidence type="ECO:0000256" key="1">
    <source>
        <dbReference type="ARBA" id="ARBA00023015"/>
    </source>
</evidence>
<sequence length="132" mass="14107">MATITPLDPALRRLARILSLGSIATLLDTTMVNIALEHLRVEFGVSVATVQWVSTAYLLALTAVLPVVATRDVTTPGFLAVFERALAVLNAFQPKQAVHVFNTVTTFVLGHVLAEAGRVDRAPAFPGGYPLI</sequence>
<keyword evidence="5" id="KW-1185">Reference proteome</keyword>
<feature type="domain" description="Tetracycline repressor TetR C-terminal" evidence="3">
    <location>
        <begin position="56"/>
        <end position="122"/>
    </location>
</feature>
<dbReference type="InterPro" id="IPR004111">
    <property type="entry name" value="Repressor_TetR_C"/>
</dbReference>
<feature type="non-terminal residue" evidence="4">
    <location>
        <position position="132"/>
    </location>
</feature>
<dbReference type="Proteomes" id="UP001597045">
    <property type="component" value="Unassembled WGS sequence"/>
</dbReference>
<protein>
    <submittedName>
        <fullName evidence="4">TetR/AcrR family transcriptional regulator C-terminal domain-containing protein</fullName>
    </submittedName>
</protein>
<dbReference type="EMBL" id="JBHTIS010002144">
    <property type="protein sequence ID" value="MFD1049382.1"/>
    <property type="molecule type" value="Genomic_DNA"/>
</dbReference>
<dbReference type="SUPFAM" id="SSF103473">
    <property type="entry name" value="MFS general substrate transporter"/>
    <property type="match status" value="1"/>
</dbReference>
<keyword evidence="1" id="KW-0805">Transcription regulation</keyword>
<evidence type="ECO:0000313" key="4">
    <source>
        <dbReference type="EMBL" id="MFD1049382.1"/>
    </source>
</evidence>
<dbReference type="Pfam" id="PF02909">
    <property type="entry name" value="TetR_C_1"/>
    <property type="match status" value="1"/>
</dbReference>
<reference evidence="5" key="1">
    <citation type="journal article" date="2019" name="Int. J. Syst. Evol. Microbiol.">
        <title>The Global Catalogue of Microorganisms (GCM) 10K type strain sequencing project: providing services to taxonomists for standard genome sequencing and annotation.</title>
        <authorList>
            <consortium name="The Broad Institute Genomics Platform"/>
            <consortium name="The Broad Institute Genome Sequencing Center for Infectious Disease"/>
            <person name="Wu L."/>
            <person name="Ma J."/>
        </authorList>
    </citation>
    <scope>NUCLEOTIDE SEQUENCE [LARGE SCALE GENOMIC DNA]</scope>
    <source>
        <strain evidence="5">JCM 31486</strain>
    </source>
</reference>
<name>A0ABW3MFG6_9PSEU</name>
<dbReference type="InterPro" id="IPR036271">
    <property type="entry name" value="Tet_transcr_reg_TetR-rel_C_sf"/>
</dbReference>
<gene>
    <name evidence="4" type="ORF">ACFQ1S_29515</name>
</gene>
<keyword evidence="2" id="KW-0804">Transcription</keyword>
<evidence type="ECO:0000256" key="2">
    <source>
        <dbReference type="ARBA" id="ARBA00023163"/>
    </source>
</evidence>
<organism evidence="4 5">
    <name type="scientific">Kibdelosporangium lantanae</name>
    <dbReference type="NCBI Taxonomy" id="1497396"/>
    <lineage>
        <taxon>Bacteria</taxon>
        <taxon>Bacillati</taxon>
        <taxon>Actinomycetota</taxon>
        <taxon>Actinomycetes</taxon>
        <taxon>Pseudonocardiales</taxon>
        <taxon>Pseudonocardiaceae</taxon>
        <taxon>Kibdelosporangium</taxon>
    </lineage>
</organism>
<proteinExistence type="predicted"/>
<comment type="caution">
    <text evidence="4">The sequence shown here is derived from an EMBL/GenBank/DDBJ whole genome shotgun (WGS) entry which is preliminary data.</text>
</comment>
<evidence type="ECO:0000259" key="3">
    <source>
        <dbReference type="Pfam" id="PF02909"/>
    </source>
</evidence>
<dbReference type="InterPro" id="IPR036259">
    <property type="entry name" value="MFS_trans_sf"/>
</dbReference>
<dbReference type="Gene3D" id="1.10.357.10">
    <property type="entry name" value="Tetracycline Repressor, domain 2"/>
    <property type="match status" value="1"/>
</dbReference>
<dbReference type="SUPFAM" id="SSF48498">
    <property type="entry name" value="Tetracyclin repressor-like, C-terminal domain"/>
    <property type="match status" value="1"/>
</dbReference>
<accession>A0ABW3MFG6</accession>